<keyword evidence="1" id="KW-0812">Transmembrane</keyword>
<dbReference type="HOGENOM" id="CLU_3249287_0_0_9"/>
<reference evidence="2 3" key="1">
    <citation type="submission" date="2009-02" db="EMBL/GenBank/DDBJ databases">
        <title>Draft genome sequence of Clostridium asparagiforme (DSM 15981).</title>
        <authorList>
            <person name="Sudarsanam P."/>
            <person name="Ley R."/>
            <person name="Guruge J."/>
            <person name="Turnbaugh P.J."/>
            <person name="Mahowald M."/>
            <person name="Liep D."/>
            <person name="Gordon J."/>
        </authorList>
    </citation>
    <scope>NUCLEOTIDE SEQUENCE [LARGE SCALE GENOMIC DNA]</scope>
    <source>
        <strain evidence="2 3">DSM 15981</strain>
    </source>
</reference>
<dbReference type="EMBL" id="ACCJ01000032">
    <property type="protein sequence ID" value="EEG57075.1"/>
    <property type="molecule type" value="Genomic_DNA"/>
</dbReference>
<gene>
    <name evidence="2" type="ORF">CLOSTASPAR_00835</name>
</gene>
<accession>C0CV34</accession>
<proteinExistence type="predicted"/>
<comment type="caution">
    <text evidence="2">The sequence shown here is derived from an EMBL/GenBank/DDBJ whole genome shotgun (WGS) entry which is preliminary data.</text>
</comment>
<name>C0CV34_9FIRM</name>
<sequence length="42" mass="5123">MIFMYYPSYIGLIYSKLPYIFCFVNKFLIFYGIVFIYFPVTS</sequence>
<dbReference type="AlphaFoldDB" id="C0CV34"/>
<protein>
    <submittedName>
        <fullName evidence="2">Uncharacterized protein</fullName>
    </submittedName>
</protein>
<dbReference type="Proteomes" id="UP000004756">
    <property type="component" value="Unassembled WGS sequence"/>
</dbReference>
<evidence type="ECO:0000256" key="1">
    <source>
        <dbReference type="SAM" id="Phobius"/>
    </source>
</evidence>
<keyword evidence="1" id="KW-0472">Membrane</keyword>
<keyword evidence="1" id="KW-1133">Transmembrane helix</keyword>
<feature type="transmembrane region" description="Helical" evidence="1">
    <location>
        <begin position="20"/>
        <end position="40"/>
    </location>
</feature>
<evidence type="ECO:0000313" key="3">
    <source>
        <dbReference type="Proteomes" id="UP000004756"/>
    </source>
</evidence>
<evidence type="ECO:0000313" key="2">
    <source>
        <dbReference type="EMBL" id="EEG57075.1"/>
    </source>
</evidence>
<keyword evidence="3" id="KW-1185">Reference proteome</keyword>
<organism evidence="2 3">
    <name type="scientific">[Clostridium] asparagiforme DSM 15981</name>
    <dbReference type="NCBI Taxonomy" id="518636"/>
    <lineage>
        <taxon>Bacteria</taxon>
        <taxon>Bacillati</taxon>
        <taxon>Bacillota</taxon>
        <taxon>Clostridia</taxon>
        <taxon>Lachnospirales</taxon>
        <taxon>Lachnospiraceae</taxon>
        <taxon>Enterocloster</taxon>
    </lineage>
</organism>